<dbReference type="PANTHER" id="PTHR30535">
    <property type="entry name" value="VITAMIN B12-BINDING PROTEIN"/>
    <property type="match status" value="1"/>
</dbReference>
<keyword evidence="4" id="KW-1185">Reference proteome</keyword>
<dbReference type="SUPFAM" id="SSF53807">
    <property type="entry name" value="Helical backbone' metal receptor"/>
    <property type="match status" value="1"/>
</dbReference>
<feature type="domain" description="Fe/B12 periplasmic-binding" evidence="2">
    <location>
        <begin position="19"/>
        <end position="264"/>
    </location>
</feature>
<accession>A0ABS8EPI3</accession>
<dbReference type="EMBL" id="JAFMPT010000008">
    <property type="protein sequence ID" value="MCC1484475.1"/>
    <property type="molecule type" value="Genomic_DNA"/>
</dbReference>
<sequence>MVFKDQLNRTINLVNTPKRIVSLVPSQTELLVDLGLESNILGITKFCVHPSHLLKSKTIVGGTKQVHVEKVKALNPDIILCNKEENSLEILQQMEQIAPVHMSDIYTLDDGLDLIKVYGEIFDCKNNATDIVSQIKIQLESFKTYIANKPELKVAYFIWKTPWMVAAKHTFINHLLEINKFKNVYGHLERYPEIDINIMSSQIKPDLVLLSSEPFPFKEKHKEELELLSSNLKVVLVDGEYFSWYGSRLIEAFNYFKTLRLNLY</sequence>
<name>A0ABS8EPI3_9FLAO</name>
<evidence type="ECO:0000313" key="3">
    <source>
        <dbReference type="EMBL" id="MCC1484475.1"/>
    </source>
</evidence>
<dbReference type="Pfam" id="PF01497">
    <property type="entry name" value="Peripla_BP_2"/>
    <property type="match status" value="1"/>
</dbReference>
<dbReference type="Proteomes" id="UP000778797">
    <property type="component" value="Unassembled WGS sequence"/>
</dbReference>
<dbReference type="RefSeq" id="WP_227476922.1">
    <property type="nucleotide sequence ID" value="NZ_JAFMPT010000008.1"/>
</dbReference>
<evidence type="ECO:0000313" key="4">
    <source>
        <dbReference type="Proteomes" id="UP000778797"/>
    </source>
</evidence>
<reference evidence="3" key="1">
    <citation type="submission" date="2021-03" db="EMBL/GenBank/DDBJ databases">
        <authorList>
            <person name="Ping X."/>
        </authorList>
    </citation>
    <scope>NUCLEOTIDE SEQUENCE</scope>
    <source>
        <strain evidence="3">E313</strain>
    </source>
</reference>
<dbReference type="PROSITE" id="PS50983">
    <property type="entry name" value="FE_B12_PBP"/>
    <property type="match status" value="1"/>
</dbReference>
<dbReference type="NCBIfam" id="NF038402">
    <property type="entry name" value="TroA_like"/>
    <property type="match status" value="1"/>
</dbReference>
<organism evidence="3 4">
    <name type="scientific">Winogradskyella immobilis</name>
    <dbReference type="NCBI Taxonomy" id="2816852"/>
    <lineage>
        <taxon>Bacteria</taxon>
        <taxon>Pseudomonadati</taxon>
        <taxon>Bacteroidota</taxon>
        <taxon>Flavobacteriia</taxon>
        <taxon>Flavobacteriales</taxon>
        <taxon>Flavobacteriaceae</taxon>
        <taxon>Winogradskyella</taxon>
    </lineage>
</organism>
<evidence type="ECO:0000259" key="2">
    <source>
        <dbReference type="PROSITE" id="PS50983"/>
    </source>
</evidence>
<protein>
    <submittedName>
        <fullName evidence="3">ABC transporter substrate-binding protein</fullName>
    </submittedName>
</protein>
<reference evidence="3" key="2">
    <citation type="submission" date="2021-10" db="EMBL/GenBank/DDBJ databases">
        <title>Genome of Winogradskyella sp. E313.</title>
        <authorList>
            <person name="Zhou Y."/>
        </authorList>
    </citation>
    <scope>NUCLEOTIDE SEQUENCE</scope>
    <source>
        <strain evidence="3">E313</strain>
    </source>
</reference>
<dbReference type="InterPro" id="IPR050902">
    <property type="entry name" value="ABC_Transporter_SBP"/>
</dbReference>
<dbReference type="InterPro" id="IPR054828">
    <property type="entry name" value="Vit_B12_bind_prot"/>
</dbReference>
<comment type="caution">
    <text evidence="3">The sequence shown here is derived from an EMBL/GenBank/DDBJ whole genome shotgun (WGS) entry which is preliminary data.</text>
</comment>
<proteinExistence type="predicted"/>
<dbReference type="InterPro" id="IPR002491">
    <property type="entry name" value="ABC_transptr_periplasmic_BD"/>
</dbReference>
<keyword evidence="1" id="KW-0732">Signal</keyword>
<gene>
    <name evidence="3" type="ORF">J1C55_07750</name>
</gene>
<dbReference type="Gene3D" id="3.40.50.1980">
    <property type="entry name" value="Nitrogenase molybdenum iron protein domain"/>
    <property type="match status" value="2"/>
</dbReference>
<dbReference type="PANTHER" id="PTHR30535:SF34">
    <property type="entry name" value="MOLYBDATE-BINDING PROTEIN MOLA"/>
    <property type="match status" value="1"/>
</dbReference>
<evidence type="ECO:0000256" key="1">
    <source>
        <dbReference type="ARBA" id="ARBA00022729"/>
    </source>
</evidence>